<name>A0ABQ4NYR0_9GAMM</name>
<dbReference type="Proteomes" id="UP000887104">
    <property type="component" value="Unassembled WGS sequence"/>
</dbReference>
<organism evidence="1 2">
    <name type="scientific">Shewanella sairae</name>
    <dbReference type="NCBI Taxonomy" id="190310"/>
    <lineage>
        <taxon>Bacteria</taxon>
        <taxon>Pseudomonadati</taxon>
        <taxon>Pseudomonadota</taxon>
        <taxon>Gammaproteobacteria</taxon>
        <taxon>Alteromonadales</taxon>
        <taxon>Shewanellaceae</taxon>
        <taxon>Shewanella</taxon>
    </lineage>
</organism>
<protein>
    <recommendedName>
        <fullName evidence="3">DUF885 domain-containing protein</fullName>
    </recommendedName>
</protein>
<reference evidence="1" key="1">
    <citation type="submission" date="2021-05" db="EMBL/GenBank/DDBJ databases">
        <title>Molecular characterization for Shewanella algae harboring chromosomal blaOXA-55-like strains isolated from clinical and environment sample.</title>
        <authorList>
            <person name="Ohama Y."/>
            <person name="Aoki K."/>
            <person name="Harada S."/>
            <person name="Moriya K."/>
            <person name="Ishii Y."/>
            <person name="Tateda K."/>
        </authorList>
    </citation>
    <scope>NUCLEOTIDE SEQUENCE</scope>
    <source>
        <strain evidence="1">JCM 11563</strain>
    </source>
</reference>
<accession>A0ABQ4NYR0</accession>
<dbReference type="EMBL" id="BPEY01000001">
    <property type="protein sequence ID" value="GIU40111.1"/>
    <property type="molecule type" value="Genomic_DNA"/>
</dbReference>
<evidence type="ECO:0000313" key="1">
    <source>
        <dbReference type="EMBL" id="GIU40111.1"/>
    </source>
</evidence>
<comment type="caution">
    <text evidence="1">The sequence shown here is derived from an EMBL/GenBank/DDBJ whole genome shotgun (WGS) entry which is preliminary data.</text>
</comment>
<dbReference type="RefSeq" id="WP_246616042.1">
    <property type="nucleotide sequence ID" value="NZ_BPEY01000001.1"/>
</dbReference>
<keyword evidence="2" id="KW-1185">Reference proteome</keyword>
<proteinExistence type="predicted"/>
<evidence type="ECO:0008006" key="3">
    <source>
        <dbReference type="Google" id="ProtNLM"/>
    </source>
</evidence>
<sequence>MPHSDTKPNSDALHSYQAQKSSIDSFAERYIKLVLAVGQHDCYYVDAYYGPEQWQQEVFWQPLDALINQHQQGSEVLEALNNTISHSDLIQRCRFMQTQWQSIGAYLDFLQGKTRRFSQEAVDLYDCKLPEYCLSQHRQLLDEIDVLVPGEGNLSERFNQFKAQFIVPKDKAAEVFSAAVAVAREITKKHIDLPEGESFEIEYVNDQVWTAYNWYKGNCYSLIQLNQDQPLGIERYLELASHEGYPGHHVFNVLQEQKLVKAKQWLEYAIYPLYSPISFLSEGSANYALSMIMSDDEVLAFERDVLIPLAGLSGDLALFHRILKLVKRLGHYENYISQCLTDKQIDAQTAEKMLIDGALYPPARAKQRVQFYARNRAYVINYTIGEDAVAAWVESKADTQTQKWTHFENLLSRPLNASEIR</sequence>
<gene>
    <name evidence="1" type="ORF">TUM4438_00490</name>
</gene>
<evidence type="ECO:0000313" key="2">
    <source>
        <dbReference type="Proteomes" id="UP000887104"/>
    </source>
</evidence>